<sequence length="76" mass="9226">MCFDRAQRELSIDTNFMPTLHQKLRLDHTLNRELEKRKPPEQKILQFVKNQYEKFTSKKNLKHQNNGKTSEKKQIK</sequence>
<name>A0A915JHL9_ROMCU</name>
<evidence type="ECO:0000313" key="2">
    <source>
        <dbReference type="Proteomes" id="UP000887565"/>
    </source>
</evidence>
<organism evidence="2 3">
    <name type="scientific">Romanomermis culicivorax</name>
    <name type="common">Nematode worm</name>
    <dbReference type="NCBI Taxonomy" id="13658"/>
    <lineage>
        <taxon>Eukaryota</taxon>
        <taxon>Metazoa</taxon>
        <taxon>Ecdysozoa</taxon>
        <taxon>Nematoda</taxon>
        <taxon>Enoplea</taxon>
        <taxon>Dorylaimia</taxon>
        <taxon>Mermithida</taxon>
        <taxon>Mermithoidea</taxon>
        <taxon>Mermithidae</taxon>
        <taxon>Romanomermis</taxon>
    </lineage>
</organism>
<keyword evidence="2" id="KW-1185">Reference proteome</keyword>
<dbReference type="AlphaFoldDB" id="A0A915JHL9"/>
<accession>A0A915JHL9</accession>
<evidence type="ECO:0000313" key="3">
    <source>
        <dbReference type="WBParaSite" id="nRc.2.0.1.t25608-RA"/>
    </source>
</evidence>
<reference evidence="3" key="1">
    <citation type="submission" date="2022-11" db="UniProtKB">
        <authorList>
            <consortium name="WormBaseParasite"/>
        </authorList>
    </citation>
    <scope>IDENTIFICATION</scope>
</reference>
<dbReference type="Proteomes" id="UP000887565">
    <property type="component" value="Unplaced"/>
</dbReference>
<feature type="region of interest" description="Disordered" evidence="1">
    <location>
        <begin position="55"/>
        <end position="76"/>
    </location>
</feature>
<proteinExistence type="predicted"/>
<protein>
    <submittedName>
        <fullName evidence="3">Uncharacterized protein</fullName>
    </submittedName>
</protein>
<evidence type="ECO:0000256" key="1">
    <source>
        <dbReference type="SAM" id="MobiDB-lite"/>
    </source>
</evidence>
<dbReference type="WBParaSite" id="nRc.2.0.1.t25608-RA">
    <property type="protein sequence ID" value="nRc.2.0.1.t25608-RA"/>
    <property type="gene ID" value="nRc.2.0.1.g25608"/>
</dbReference>